<dbReference type="STRING" id="1176587.A8C56_17270"/>
<dbReference type="InterPro" id="IPR058245">
    <property type="entry name" value="NreC/VraR/RcsB-like_REC"/>
</dbReference>
<keyword evidence="2" id="KW-0805">Transcription regulation</keyword>
<evidence type="ECO:0000256" key="2">
    <source>
        <dbReference type="ARBA" id="ARBA00023015"/>
    </source>
</evidence>
<keyword evidence="1 5" id="KW-0597">Phosphoprotein</keyword>
<dbReference type="GO" id="GO:0003677">
    <property type="term" value="F:DNA binding"/>
    <property type="evidence" value="ECO:0007669"/>
    <property type="project" value="UniProtKB-KW"/>
</dbReference>
<evidence type="ECO:0000256" key="4">
    <source>
        <dbReference type="ARBA" id="ARBA00023163"/>
    </source>
</evidence>
<dbReference type="GO" id="GO:0000160">
    <property type="term" value="P:phosphorelay signal transduction system"/>
    <property type="evidence" value="ECO:0007669"/>
    <property type="project" value="InterPro"/>
</dbReference>
<dbReference type="EMBL" id="CP015772">
    <property type="protein sequence ID" value="ANH82486.1"/>
    <property type="molecule type" value="Genomic_DNA"/>
</dbReference>
<organism evidence="8 9">
    <name type="scientific">Niabella ginsenosidivorans</name>
    <dbReference type="NCBI Taxonomy" id="1176587"/>
    <lineage>
        <taxon>Bacteria</taxon>
        <taxon>Pseudomonadati</taxon>
        <taxon>Bacteroidota</taxon>
        <taxon>Chitinophagia</taxon>
        <taxon>Chitinophagales</taxon>
        <taxon>Chitinophagaceae</taxon>
        <taxon>Niabella</taxon>
    </lineage>
</organism>
<dbReference type="InterPro" id="IPR039420">
    <property type="entry name" value="WalR-like"/>
</dbReference>
<dbReference type="InterPro" id="IPR016032">
    <property type="entry name" value="Sig_transdc_resp-reg_C-effctor"/>
</dbReference>
<dbReference type="PROSITE" id="PS50110">
    <property type="entry name" value="RESPONSE_REGULATORY"/>
    <property type="match status" value="1"/>
</dbReference>
<dbReference type="SMART" id="SM00421">
    <property type="entry name" value="HTH_LUXR"/>
    <property type="match status" value="1"/>
</dbReference>
<evidence type="ECO:0000313" key="8">
    <source>
        <dbReference type="EMBL" id="ANH82486.1"/>
    </source>
</evidence>
<feature type="domain" description="Response regulatory" evidence="7">
    <location>
        <begin position="7"/>
        <end position="123"/>
    </location>
</feature>
<dbReference type="CDD" id="cd17535">
    <property type="entry name" value="REC_NarL-like"/>
    <property type="match status" value="1"/>
</dbReference>
<evidence type="ECO:0000256" key="5">
    <source>
        <dbReference type="PROSITE-ProRule" id="PRU00169"/>
    </source>
</evidence>
<gene>
    <name evidence="8" type="ORF">A8C56_17270</name>
</gene>
<dbReference type="SUPFAM" id="SSF52172">
    <property type="entry name" value="CheY-like"/>
    <property type="match status" value="1"/>
</dbReference>
<proteinExistence type="predicted"/>
<evidence type="ECO:0000259" key="6">
    <source>
        <dbReference type="PROSITE" id="PS50043"/>
    </source>
</evidence>
<dbReference type="PRINTS" id="PR00038">
    <property type="entry name" value="HTHLUXR"/>
</dbReference>
<feature type="domain" description="HTH luxR-type" evidence="6">
    <location>
        <begin position="145"/>
        <end position="210"/>
    </location>
</feature>
<dbReference type="Gene3D" id="3.40.50.2300">
    <property type="match status" value="1"/>
</dbReference>
<dbReference type="RefSeq" id="WP_067758780.1">
    <property type="nucleotide sequence ID" value="NZ_CP015772.1"/>
</dbReference>
<dbReference type="InterPro" id="IPR011006">
    <property type="entry name" value="CheY-like_superfamily"/>
</dbReference>
<accession>A0A1A9I4D8</accession>
<dbReference type="CDD" id="cd06170">
    <property type="entry name" value="LuxR_C_like"/>
    <property type="match status" value="1"/>
</dbReference>
<dbReference type="InterPro" id="IPR000792">
    <property type="entry name" value="Tscrpt_reg_LuxR_C"/>
</dbReference>
<evidence type="ECO:0000259" key="7">
    <source>
        <dbReference type="PROSITE" id="PS50110"/>
    </source>
</evidence>
<dbReference type="PROSITE" id="PS50043">
    <property type="entry name" value="HTH_LUXR_2"/>
    <property type="match status" value="1"/>
</dbReference>
<dbReference type="PANTHER" id="PTHR43214:SF41">
    <property type="entry name" value="NITRATE_NITRITE RESPONSE REGULATOR PROTEIN NARP"/>
    <property type="match status" value="1"/>
</dbReference>
<dbReference type="KEGG" id="nia:A8C56_17270"/>
<evidence type="ECO:0000256" key="3">
    <source>
        <dbReference type="ARBA" id="ARBA00023125"/>
    </source>
</evidence>
<keyword evidence="9" id="KW-1185">Reference proteome</keyword>
<name>A0A1A9I4D8_9BACT</name>
<dbReference type="SUPFAM" id="SSF46894">
    <property type="entry name" value="C-terminal effector domain of the bipartite response regulators"/>
    <property type="match status" value="1"/>
</dbReference>
<dbReference type="PANTHER" id="PTHR43214">
    <property type="entry name" value="TWO-COMPONENT RESPONSE REGULATOR"/>
    <property type="match status" value="1"/>
</dbReference>
<dbReference type="OrthoDB" id="9797341at2"/>
<dbReference type="PROSITE" id="PS00622">
    <property type="entry name" value="HTH_LUXR_1"/>
    <property type="match status" value="1"/>
</dbReference>
<keyword evidence="4" id="KW-0804">Transcription</keyword>
<keyword evidence="3 8" id="KW-0238">DNA-binding</keyword>
<dbReference type="AlphaFoldDB" id="A0A1A9I4D8"/>
<dbReference type="Pfam" id="PF00196">
    <property type="entry name" value="GerE"/>
    <property type="match status" value="1"/>
</dbReference>
<dbReference type="Proteomes" id="UP000077667">
    <property type="component" value="Chromosome"/>
</dbReference>
<dbReference type="Pfam" id="PF00072">
    <property type="entry name" value="Response_reg"/>
    <property type="match status" value="1"/>
</dbReference>
<protein>
    <submittedName>
        <fullName evidence="8">DNA-binding response regulator</fullName>
    </submittedName>
</protein>
<evidence type="ECO:0000313" key="9">
    <source>
        <dbReference type="Proteomes" id="UP000077667"/>
    </source>
</evidence>
<dbReference type="GO" id="GO:0006355">
    <property type="term" value="P:regulation of DNA-templated transcription"/>
    <property type="evidence" value="ECO:0007669"/>
    <property type="project" value="InterPro"/>
</dbReference>
<sequence length="212" mass="22814">MSAAKQTIAIVDDHPVVLEGLVKLLNKEKSFAVAGSFATAGGLLQFLQQQFVNIVLLDVALPDGNGMELCREIKALAPQTIVLAFSNYNERGAILKMLQNGASGYILKSAAAEEIIHCMHDALAGRLAFSGEVHRILSVTEPQTSAPQPVSLTAREKEILQMIATGSTTPQIAKTLYLSKFTVENHRKNLLQKLQVKNVAELIAAAAKQGII</sequence>
<evidence type="ECO:0000256" key="1">
    <source>
        <dbReference type="ARBA" id="ARBA00022553"/>
    </source>
</evidence>
<dbReference type="SMART" id="SM00448">
    <property type="entry name" value="REC"/>
    <property type="match status" value="1"/>
</dbReference>
<dbReference type="InterPro" id="IPR001789">
    <property type="entry name" value="Sig_transdc_resp-reg_receiver"/>
</dbReference>
<reference evidence="8 9" key="1">
    <citation type="submission" date="2016-05" db="EMBL/GenBank/DDBJ databases">
        <title>Niabella ginsenosidivorans BS26 whole genome sequencing.</title>
        <authorList>
            <person name="Im W.T."/>
            <person name="Siddiqi M.Z."/>
        </authorList>
    </citation>
    <scope>NUCLEOTIDE SEQUENCE [LARGE SCALE GENOMIC DNA]</scope>
    <source>
        <strain evidence="8 9">BS26</strain>
    </source>
</reference>
<feature type="modified residue" description="4-aspartylphosphate" evidence="5">
    <location>
        <position position="58"/>
    </location>
</feature>